<sequence>MHKRIKTVWLPVAQIVFPLDKMAPLLGLKNAGSMQAFPQNKKVAYQNTKQR</sequence>
<organism evidence="1 2">
    <name type="scientific">Leptospira santarosai serovar Shermani str. LT 821</name>
    <dbReference type="NCBI Taxonomy" id="758847"/>
    <lineage>
        <taxon>Bacteria</taxon>
        <taxon>Pseudomonadati</taxon>
        <taxon>Spirochaetota</taxon>
        <taxon>Spirochaetia</taxon>
        <taxon>Leptospirales</taxon>
        <taxon>Leptospiraceae</taxon>
        <taxon>Leptospira</taxon>
    </lineage>
</organism>
<evidence type="ECO:0000313" key="1">
    <source>
        <dbReference type="EMBL" id="EKT87817.1"/>
    </source>
</evidence>
<reference evidence="1 2" key="2">
    <citation type="journal article" date="2014" name="Emerg. Microbes Infect.">
        <title>Potential impact on kidney infection: a whole-genome analysis of Leptospira santarosai serovar Shermani.</title>
        <authorList>
            <person name="Chou L.F."/>
            <person name="Chen T.W."/>
            <person name="Ko Y.C."/>
            <person name="Pan M.J."/>
            <person name="Tian Y.C."/>
            <person name="Chiu C.H."/>
            <person name="Tang P."/>
            <person name="Hung C.C."/>
            <person name="Yang C.W."/>
        </authorList>
    </citation>
    <scope>NUCLEOTIDE SEQUENCE</scope>
    <source>
        <strain evidence="1 2">LT 821</strain>
    </source>
</reference>
<evidence type="ECO:0000313" key="2">
    <source>
        <dbReference type="Proteomes" id="UP000035800"/>
    </source>
</evidence>
<name>K8YBJ1_9LEPT</name>
<dbReference type="AlphaFoldDB" id="K8YBJ1"/>
<accession>K8YBJ1</accession>
<reference evidence="1 2" key="1">
    <citation type="journal article" date="2012" name="Gene">
        <title>Sequence of Leptospira santarosai serovar Shermani genome and prediction of virulence-associated genes.</title>
        <authorList>
            <person name="Chou L.F."/>
            <person name="Chen Y.T."/>
            <person name="Lu C.W."/>
            <person name="Ko Y.C."/>
            <person name="Tang C.Y."/>
            <person name="Pan M.J."/>
            <person name="Tian Y.C."/>
            <person name="Chiu C.H."/>
            <person name="Hung C.C."/>
            <person name="Yang C.W."/>
        </authorList>
    </citation>
    <scope>NUCLEOTIDE SEQUENCE [LARGE SCALE GENOMIC DNA]</scope>
    <source>
        <strain evidence="1">LT 821</strain>
    </source>
</reference>
<proteinExistence type="predicted"/>
<protein>
    <submittedName>
        <fullName evidence="1">Uncharacterized protein</fullName>
    </submittedName>
</protein>
<dbReference type="Proteomes" id="UP000035800">
    <property type="component" value="Chromosome I"/>
</dbReference>
<dbReference type="EMBL" id="CP006694">
    <property type="protein sequence ID" value="EKT87817.1"/>
    <property type="molecule type" value="Genomic_DNA"/>
</dbReference>
<dbReference type="STRING" id="758847.LSS_05613"/>
<gene>
    <name evidence="1" type="ORF">LSS_05613</name>
</gene>
<dbReference type="KEGG" id="lst:LSS_05613"/>